<proteinExistence type="predicted"/>
<dbReference type="Proteomes" id="UP000494245">
    <property type="component" value="Unassembled WGS sequence"/>
</dbReference>
<dbReference type="EMBL" id="BLTE01000006">
    <property type="protein sequence ID" value="GFK93842.1"/>
    <property type="molecule type" value="Genomic_DNA"/>
</dbReference>
<keyword evidence="2" id="KW-1185">Reference proteome</keyword>
<comment type="caution">
    <text evidence="1">The sequence shown here is derived from an EMBL/GenBank/DDBJ whole genome shotgun (WGS) entry which is preliminary data.</text>
</comment>
<evidence type="ECO:0000313" key="1">
    <source>
        <dbReference type="EMBL" id="GFK93842.1"/>
    </source>
</evidence>
<organism evidence="1 2">
    <name type="scientific">Fundidesulfovibrio magnetotacticus</name>
    <dbReference type="NCBI Taxonomy" id="2730080"/>
    <lineage>
        <taxon>Bacteria</taxon>
        <taxon>Pseudomonadati</taxon>
        <taxon>Thermodesulfobacteriota</taxon>
        <taxon>Desulfovibrionia</taxon>
        <taxon>Desulfovibrionales</taxon>
        <taxon>Desulfovibrionaceae</taxon>
        <taxon>Fundidesulfovibrio</taxon>
    </lineage>
</organism>
<reference evidence="1 2" key="1">
    <citation type="submission" date="2020-04" db="EMBL/GenBank/DDBJ databases">
        <authorList>
            <consortium name="Desulfovibrio sp. FSS-1 genome sequencing consortium"/>
            <person name="Shimoshige H."/>
            <person name="Kobayashi H."/>
            <person name="Maekawa T."/>
        </authorList>
    </citation>
    <scope>NUCLEOTIDE SEQUENCE [LARGE SCALE GENOMIC DNA]</scope>
    <source>
        <strain evidence="1 2">SIID29052-01</strain>
    </source>
</reference>
<gene>
    <name evidence="1" type="ORF">NNJEOMEG_01678</name>
</gene>
<name>A0A6V8LMD8_9BACT</name>
<dbReference type="AlphaFoldDB" id="A0A6V8LMD8"/>
<accession>A0A6V8LMD8</accession>
<protein>
    <submittedName>
        <fullName evidence="1">Uncharacterized protein</fullName>
    </submittedName>
</protein>
<evidence type="ECO:0000313" key="2">
    <source>
        <dbReference type="Proteomes" id="UP000494245"/>
    </source>
</evidence>
<sequence>MHARSAPTTPAAPGETAVTEPACEHCGHWDSRDALVGFCAEITGHLLLDRALGLRGLSTCRTAASGRCALYEPSPEVLEEERSEARHARDLQRCAGLHYPASLNPRAFPGRTTSWPSST</sequence>
<reference evidence="1 2" key="2">
    <citation type="submission" date="2020-05" db="EMBL/GenBank/DDBJ databases">
        <title>Draft genome sequence of Desulfovibrio sp. strainFSS-1.</title>
        <authorList>
            <person name="Shimoshige H."/>
            <person name="Kobayashi H."/>
            <person name="Maekawa T."/>
        </authorList>
    </citation>
    <scope>NUCLEOTIDE SEQUENCE [LARGE SCALE GENOMIC DNA]</scope>
    <source>
        <strain evidence="1 2">SIID29052-01</strain>
    </source>
</reference>